<dbReference type="Proteomes" id="UP001305702">
    <property type="component" value="Chromosome"/>
</dbReference>
<dbReference type="CDD" id="cd02869">
    <property type="entry name" value="PseudoU_synth_RluA_like"/>
    <property type="match status" value="1"/>
</dbReference>
<dbReference type="NCBIfam" id="TIGR00005">
    <property type="entry name" value="rluA_subfam"/>
    <property type="match status" value="1"/>
</dbReference>
<dbReference type="AlphaFoldDB" id="A0AA96LHF0"/>
<feature type="domain" description="Pseudouridine synthase RsuA/RluA-like" evidence="5">
    <location>
        <begin position="83"/>
        <end position="232"/>
    </location>
</feature>
<evidence type="ECO:0000313" key="6">
    <source>
        <dbReference type="EMBL" id="WNQ14184.1"/>
    </source>
</evidence>
<gene>
    <name evidence="6" type="ORF">MJA45_08015</name>
</gene>
<accession>A0AA96LHF0</accession>
<evidence type="ECO:0000313" key="7">
    <source>
        <dbReference type="Proteomes" id="UP001305702"/>
    </source>
</evidence>
<evidence type="ECO:0000256" key="4">
    <source>
        <dbReference type="RuleBase" id="RU362028"/>
    </source>
</evidence>
<dbReference type="EC" id="5.4.99.-" evidence="4"/>
<dbReference type="InterPro" id="IPR050188">
    <property type="entry name" value="RluA_PseudoU_synthase"/>
</dbReference>
<dbReference type="InterPro" id="IPR006225">
    <property type="entry name" value="PsdUridine_synth_RluC/D"/>
</dbReference>
<dbReference type="KEGG" id="paun:MJA45_08015"/>
<dbReference type="PANTHER" id="PTHR21600:SF71">
    <property type="entry name" value="PSEUDOURIDINE SYNTHASE"/>
    <property type="match status" value="1"/>
</dbReference>
<feature type="active site" evidence="3">
    <location>
        <position position="128"/>
    </location>
</feature>
<comment type="catalytic activity">
    <reaction evidence="1 4">
        <text>a uridine in RNA = a pseudouridine in RNA</text>
        <dbReference type="Rhea" id="RHEA:48348"/>
        <dbReference type="Rhea" id="RHEA-COMP:12068"/>
        <dbReference type="Rhea" id="RHEA-COMP:12069"/>
        <dbReference type="ChEBI" id="CHEBI:65314"/>
        <dbReference type="ChEBI" id="CHEBI:65315"/>
    </reaction>
</comment>
<dbReference type="SUPFAM" id="SSF55120">
    <property type="entry name" value="Pseudouridine synthase"/>
    <property type="match status" value="1"/>
</dbReference>
<keyword evidence="7" id="KW-1185">Reference proteome</keyword>
<dbReference type="Gene3D" id="3.30.2350.10">
    <property type="entry name" value="Pseudouridine synthase"/>
    <property type="match status" value="1"/>
</dbReference>
<dbReference type="EMBL" id="CP130318">
    <property type="protein sequence ID" value="WNQ14184.1"/>
    <property type="molecule type" value="Genomic_DNA"/>
</dbReference>
<dbReference type="GO" id="GO:0000455">
    <property type="term" value="P:enzyme-directed rRNA pseudouridine synthesis"/>
    <property type="evidence" value="ECO:0007669"/>
    <property type="project" value="TreeGrafter"/>
</dbReference>
<comment type="function">
    <text evidence="4">Responsible for synthesis of pseudouridine from uracil.</text>
</comment>
<organism evidence="6 7">
    <name type="scientific">Paenibacillus aurantius</name>
    <dbReference type="NCBI Taxonomy" id="2918900"/>
    <lineage>
        <taxon>Bacteria</taxon>
        <taxon>Bacillati</taxon>
        <taxon>Bacillota</taxon>
        <taxon>Bacilli</taxon>
        <taxon>Bacillales</taxon>
        <taxon>Paenibacillaceae</taxon>
        <taxon>Paenibacillus</taxon>
    </lineage>
</organism>
<keyword evidence="4" id="KW-0413">Isomerase</keyword>
<sequence length="295" mass="33152">MRGSVRKGEWLEFHLELREGQSSEGAVKEALSGTDKFWRALAAGGGIQYKGGRVRLHLFPSEKGGYEPEWMDLSILYEDDFCLVADKPAGVPVHPSRPGQGGTLANGIASYYEMSGQACRVRHIHRLDEETTGPVLYAKNEWAQIRLDAAMREKRIERIYSALVEGRLPKRKGTVDAPIGKDRHHASRRRVSPTGVPAVTHYEVVESFDAHTWVRLRLETGRTHQIRVHLAHLGHPLIGDALYGGRPVAGMKRQALHGEKLRWIDPLTGEEREADAPFPSDFAETLEWLRNRSKS</sequence>
<dbReference type="InterPro" id="IPR006145">
    <property type="entry name" value="PsdUridine_synth_RsuA/RluA"/>
</dbReference>
<name>A0AA96LHF0_9BACL</name>
<dbReference type="GO" id="GO:0009982">
    <property type="term" value="F:pseudouridine synthase activity"/>
    <property type="evidence" value="ECO:0007669"/>
    <property type="project" value="InterPro"/>
</dbReference>
<evidence type="ECO:0000256" key="3">
    <source>
        <dbReference type="PIRSR" id="PIRSR606225-1"/>
    </source>
</evidence>
<dbReference type="GO" id="GO:0140098">
    <property type="term" value="F:catalytic activity, acting on RNA"/>
    <property type="evidence" value="ECO:0007669"/>
    <property type="project" value="UniProtKB-ARBA"/>
</dbReference>
<protein>
    <recommendedName>
        <fullName evidence="4">Pseudouridine synthase</fullName>
        <ecNumber evidence="4">5.4.99.-</ecNumber>
    </recommendedName>
</protein>
<evidence type="ECO:0000256" key="2">
    <source>
        <dbReference type="ARBA" id="ARBA00010876"/>
    </source>
</evidence>
<dbReference type="InterPro" id="IPR020103">
    <property type="entry name" value="PsdUridine_synth_cat_dom_sf"/>
</dbReference>
<reference evidence="6 7" key="1">
    <citation type="submission" date="2022-02" db="EMBL/GenBank/DDBJ databases">
        <title>Paenibacillus sp. MBLB1776 Whole Genome Shotgun Sequencing.</title>
        <authorList>
            <person name="Hwang C.Y."/>
            <person name="Cho E.-S."/>
            <person name="Seo M.-J."/>
        </authorList>
    </citation>
    <scope>NUCLEOTIDE SEQUENCE [LARGE SCALE GENOMIC DNA]</scope>
    <source>
        <strain evidence="6 7">MBLB1776</strain>
    </source>
</reference>
<dbReference type="PANTHER" id="PTHR21600">
    <property type="entry name" value="MITOCHONDRIAL RNA PSEUDOURIDINE SYNTHASE"/>
    <property type="match status" value="1"/>
</dbReference>
<dbReference type="Pfam" id="PF00849">
    <property type="entry name" value="PseudoU_synth_2"/>
    <property type="match status" value="1"/>
</dbReference>
<evidence type="ECO:0000259" key="5">
    <source>
        <dbReference type="Pfam" id="PF00849"/>
    </source>
</evidence>
<dbReference type="GO" id="GO:0003723">
    <property type="term" value="F:RNA binding"/>
    <property type="evidence" value="ECO:0007669"/>
    <property type="project" value="InterPro"/>
</dbReference>
<comment type="similarity">
    <text evidence="2 4">Belongs to the pseudouridine synthase RluA family.</text>
</comment>
<evidence type="ECO:0000256" key="1">
    <source>
        <dbReference type="ARBA" id="ARBA00000073"/>
    </source>
</evidence>
<proteinExistence type="inferred from homology"/>